<proteinExistence type="predicted"/>
<organism evidence="2 3">
    <name type="scientific">Adineta steineri</name>
    <dbReference type="NCBI Taxonomy" id="433720"/>
    <lineage>
        <taxon>Eukaryota</taxon>
        <taxon>Metazoa</taxon>
        <taxon>Spiralia</taxon>
        <taxon>Gnathifera</taxon>
        <taxon>Rotifera</taxon>
        <taxon>Eurotatoria</taxon>
        <taxon>Bdelloidea</taxon>
        <taxon>Adinetida</taxon>
        <taxon>Adinetidae</taxon>
        <taxon>Adineta</taxon>
    </lineage>
</organism>
<evidence type="ECO:0000313" key="2">
    <source>
        <dbReference type="EMBL" id="CAF4372145.1"/>
    </source>
</evidence>
<evidence type="ECO:0000313" key="3">
    <source>
        <dbReference type="Proteomes" id="UP000663868"/>
    </source>
</evidence>
<reference evidence="2" key="1">
    <citation type="submission" date="2021-02" db="EMBL/GenBank/DDBJ databases">
        <authorList>
            <person name="Nowell W R."/>
        </authorList>
    </citation>
    <scope>NUCLEOTIDE SEQUENCE</scope>
</reference>
<accession>A0A820MCN6</accession>
<dbReference type="AlphaFoldDB" id="A0A820MCN6"/>
<feature type="non-terminal residue" evidence="2">
    <location>
        <position position="60"/>
    </location>
</feature>
<feature type="compositionally biased region" description="Acidic residues" evidence="1">
    <location>
        <begin position="33"/>
        <end position="53"/>
    </location>
</feature>
<protein>
    <submittedName>
        <fullName evidence="2">Uncharacterized protein</fullName>
    </submittedName>
</protein>
<sequence>TSESRSRTSEVFDSTNDDNQSDSSLQFQISINEDVDDGIEADADDSTTEDDDQLFPSSVD</sequence>
<comment type="caution">
    <text evidence="2">The sequence shown here is derived from an EMBL/GenBank/DDBJ whole genome shotgun (WGS) entry which is preliminary data.</text>
</comment>
<name>A0A820MCN6_9BILA</name>
<feature type="region of interest" description="Disordered" evidence="1">
    <location>
        <begin position="1"/>
        <end position="60"/>
    </location>
</feature>
<dbReference type="EMBL" id="CAJOBB010020978">
    <property type="protein sequence ID" value="CAF4372145.1"/>
    <property type="molecule type" value="Genomic_DNA"/>
</dbReference>
<feature type="non-terminal residue" evidence="2">
    <location>
        <position position="1"/>
    </location>
</feature>
<gene>
    <name evidence="2" type="ORF">KXQ929_LOCUS49422</name>
</gene>
<feature type="compositionally biased region" description="Basic and acidic residues" evidence="1">
    <location>
        <begin position="1"/>
        <end position="10"/>
    </location>
</feature>
<dbReference type="Proteomes" id="UP000663868">
    <property type="component" value="Unassembled WGS sequence"/>
</dbReference>
<evidence type="ECO:0000256" key="1">
    <source>
        <dbReference type="SAM" id="MobiDB-lite"/>
    </source>
</evidence>